<name>A0A2S1R0W9_9FLAO</name>
<dbReference type="KEGG" id="falb:HYN59_14915"/>
<evidence type="ECO:0000313" key="1">
    <source>
        <dbReference type="EMBL" id="AWH86318.1"/>
    </source>
</evidence>
<dbReference type="EMBL" id="CP029186">
    <property type="protein sequence ID" value="AWH86318.1"/>
    <property type="molecule type" value="Genomic_DNA"/>
</dbReference>
<protein>
    <submittedName>
        <fullName evidence="1">Uncharacterized protein</fullName>
    </submittedName>
</protein>
<dbReference type="OrthoDB" id="1363936at2"/>
<proteinExistence type="predicted"/>
<sequence length="81" mass="8969">MNTTVRLKIKKEVDTPTARKILKLKGSLIAGSFTDIIHFDDADESNYIHYFTVSFSQKEAAIAIIDTIIANEGLEGIVSKI</sequence>
<organism evidence="1 2">
    <name type="scientific">Flavobacterium album</name>
    <dbReference type="NCBI Taxonomy" id="2175091"/>
    <lineage>
        <taxon>Bacteria</taxon>
        <taxon>Pseudomonadati</taxon>
        <taxon>Bacteroidota</taxon>
        <taxon>Flavobacteriia</taxon>
        <taxon>Flavobacteriales</taxon>
        <taxon>Flavobacteriaceae</taxon>
        <taxon>Flavobacterium</taxon>
    </lineage>
</organism>
<keyword evidence="2" id="KW-1185">Reference proteome</keyword>
<dbReference type="Proteomes" id="UP000244929">
    <property type="component" value="Chromosome"/>
</dbReference>
<evidence type="ECO:0000313" key="2">
    <source>
        <dbReference type="Proteomes" id="UP000244929"/>
    </source>
</evidence>
<accession>A0A2S1R0W9</accession>
<dbReference type="AlphaFoldDB" id="A0A2S1R0W9"/>
<gene>
    <name evidence="1" type="ORF">HYN59_14915</name>
</gene>
<reference evidence="1 2" key="1">
    <citation type="submission" date="2018-04" db="EMBL/GenBank/DDBJ databases">
        <title>Genome sequencing of Flavobacterium sp. HYN0059.</title>
        <authorList>
            <person name="Yi H."/>
            <person name="Baek C."/>
        </authorList>
    </citation>
    <scope>NUCLEOTIDE SEQUENCE [LARGE SCALE GENOMIC DNA]</scope>
    <source>
        <strain evidence="1 2">HYN0059</strain>
    </source>
</reference>
<dbReference type="RefSeq" id="WP_108779041.1">
    <property type="nucleotide sequence ID" value="NZ_CP029186.1"/>
</dbReference>